<dbReference type="SUPFAM" id="SSF56672">
    <property type="entry name" value="DNA/RNA polymerases"/>
    <property type="match status" value="1"/>
</dbReference>
<feature type="non-terminal residue" evidence="1">
    <location>
        <position position="70"/>
    </location>
</feature>
<dbReference type="GO" id="GO:0003887">
    <property type="term" value="F:DNA-directed DNA polymerase activity"/>
    <property type="evidence" value="ECO:0007669"/>
    <property type="project" value="TreeGrafter"/>
</dbReference>
<proteinExistence type="predicted"/>
<dbReference type="AlphaFoldDB" id="J9DP72"/>
<feature type="non-terminal residue" evidence="1">
    <location>
        <position position="1"/>
    </location>
</feature>
<sequence length="70" mass="7649">DDQMIGTNLKSMVECPENWHIVGADVDSQEQWIAAMLGDCCVRKAGCKSDNSDLHSVIAKEVGISRDKAK</sequence>
<dbReference type="PANTHER" id="PTHR10267">
    <property type="entry name" value="DNA POLYMERASE SUBUNIT GAMMA-1"/>
    <property type="match status" value="1"/>
</dbReference>
<evidence type="ECO:0000313" key="2">
    <source>
        <dbReference type="Proteomes" id="UP000004810"/>
    </source>
</evidence>
<dbReference type="GO" id="GO:0008408">
    <property type="term" value="F:3'-5' exonuclease activity"/>
    <property type="evidence" value="ECO:0007669"/>
    <property type="project" value="TreeGrafter"/>
</dbReference>
<dbReference type="Proteomes" id="UP000004810">
    <property type="component" value="Unassembled WGS sequence"/>
</dbReference>
<dbReference type="GO" id="GO:0005760">
    <property type="term" value="C:gamma DNA polymerase complex"/>
    <property type="evidence" value="ECO:0007669"/>
    <property type="project" value="InterPro"/>
</dbReference>
<dbReference type="GO" id="GO:0003677">
    <property type="term" value="F:DNA binding"/>
    <property type="evidence" value="ECO:0007669"/>
    <property type="project" value="InterPro"/>
</dbReference>
<dbReference type="EMBL" id="ADBV01018612">
    <property type="protein sequence ID" value="EJW71433.1"/>
    <property type="molecule type" value="Genomic_DNA"/>
</dbReference>
<comment type="caution">
    <text evidence="1">The sequence shown here is derived from an EMBL/GenBank/DDBJ whole genome shotgun (WGS) entry which is preliminary data.</text>
</comment>
<protein>
    <submittedName>
        <fullName evidence="1">Uncharacterized protein</fullName>
    </submittedName>
</protein>
<accession>J9DP72</accession>
<gene>
    <name evidence="1" type="ORF">WUBG_17662</name>
</gene>
<dbReference type="InterPro" id="IPR002297">
    <property type="entry name" value="DNA-dir_DNA_pol_A_mt"/>
</dbReference>
<dbReference type="InterPro" id="IPR043502">
    <property type="entry name" value="DNA/RNA_pol_sf"/>
</dbReference>
<organism evidence="1 2">
    <name type="scientific">Wuchereria bancrofti</name>
    <dbReference type="NCBI Taxonomy" id="6293"/>
    <lineage>
        <taxon>Eukaryota</taxon>
        <taxon>Metazoa</taxon>
        <taxon>Ecdysozoa</taxon>
        <taxon>Nematoda</taxon>
        <taxon>Chromadorea</taxon>
        <taxon>Rhabditida</taxon>
        <taxon>Spirurina</taxon>
        <taxon>Spiruromorpha</taxon>
        <taxon>Filarioidea</taxon>
        <taxon>Onchocercidae</taxon>
        <taxon>Wuchereria</taxon>
    </lineage>
</organism>
<reference evidence="2" key="1">
    <citation type="submission" date="2012-08" db="EMBL/GenBank/DDBJ databases">
        <title>The Genome Sequence of Wuchereria bancrofti.</title>
        <authorList>
            <person name="Nutman T.B."/>
            <person name="Fink D.L."/>
            <person name="Russ C."/>
            <person name="Young S."/>
            <person name="Zeng Q."/>
            <person name="Koehrsen M."/>
            <person name="Alvarado L."/>
            <person name="Berlin A."/>
            <person name="Chapman S.B."/>
            <person name="Chen Z."/>
            <person name="Freedman E."/>
            <person name="Gellesch M."/>
            <person name="Goldberg J."/>
            <person name="Griggs A."/>
            <person name="Gujja S."/>
            <person name="Heilman E.R."/>
            <person name="Heiman D."/>
            <person name="Hepburn T."/>
            <person name="Howarth C."/>
            <person name="Jen D."/>
            <person name="Larson L."/>
            <person name="Lewis B."/>
            <person name="Mehta T."/>
            <person name="Park D."/>
            <person name="Pearson M."/>
            <person name="Roberts A."/>
            <person name="Saif S."/>
            <person name="Shea T."/>
            <person name="Shenoy N."/>
            <person name="Sisk P."/>
            <person name="Stolte C."/>
            <person name="Sykes S."/>
            <person name="Walk T."/>
            <person name="White J."/>
            <person name="Yandava C."/>
            <person name="Haas B."/>
            <person name="Henn M.R."/>
            <person name="Nusbaum C."/>
            <person name="Birren B."/>
        </authorList>
    </citation>
    <scope>NUCLEOTIDE SEQUENCE [LARGE SCALE GENOMIC DNA]</scope>
    <source>
        <strain evidence="2">NA</strain>
    </source>
</reference>
<dbReference type="GO" id="GO:0006264">
    <property type="term" value="P:mitochondrial DNA replication"/>
    <property type="evidence" value="ECO:0007669"/>
    <property type="project" value="TreeGrafter"/>
</dbReference>
<name>J9DP72_WUCBA</name>
<evidence type="ECO:0000313" key="1">
    <source>
        <dbReference type="EMBL" id="EJW71433.1"/>
    </source>
</evidence>
<dbReference type="PANTHER" id="PTHR10267:SF0">
    <property type="entry name" value="DNA POLYMERASE SUBUNIT GAMMA-1"/>
    <property type="match status" value="1"/>
</dbReference>